<dbReference type="EMBL" id="KK120973">
    <property type="protein sequence ID" value="KFM79468.1"/>
    <property type="molecule type" value="Genomic_DNA"/>
</dbReference>
<feature type="non-terminal residue" evidence="1">
    <location>
        <position position="104"/>
    </location>
</feature>
<dbReference type="AlphaFoldDB" id="A0A087UQ29"/>
<dbReference type="Proteomes" id="UP000054359">
    <property type="component" value="Unassembled WGS sequence"/>
</dbReference>
<gene>
    <name evidence="1" type="ORF">X975_21676</name>
</gene>
<evidence type="ECO:0000313" key="1">
    <source>
        <dbReference type="EMBL" id="KFM79468.1"/>
    </source>
</evidence>
<protein>
    <submittedName>
        <fullName evidence="1">Uncharacterized protein</fullName>
    </submittedName>
</protein>
<accession>A0A087UQ29</accession>
<proteinExistence type="predicted"/>
<keyword evidence="2" id="KW-1185">Reference proteome</keyword>
<evidence type="ECO:0000313" key="2">
    <source>
        <dbReference type="Proteomes" id="UP000054359"/>
    </source>
</evidence>
<reference evidence="1 2" key="1">
    <citation type="submission" date="2013-11" db="EMBL/GenBank/DDBJ databases">
        <title>Genome sequencing of Stegodyphus mimosarum.</title>
        <authorList>
            <person name="Bechsgaard J."/>
        </authorList>
    </citation>
    <scope>NUCLEOTIDE SEQUENCE [LARGE SCALE GENOMIC DNA]</scope>
</reference>
<name>A0A087UQ29_STEMI</name>
<organism evidence="1 2">
    <name type="scientific">Stegodyphus mimosarum</name>
    <name type="common">African social velvet spider</name>
    <dbReference type="NCBI Taxonomy" id="407821"/>
    <lineage>
        <taxon>Eukaryota</taxon>
        <taxon>Metazoa</taxon>
        <taxon>Ecdysozoa</taxon>
        <taxon>Arthropoda</taxon>
        <taxon>Chelicerata</taxon>
        <taxon>Arachnida</taxon>
        <taxon>Araneae</taxon>
        <taxon>Araneomorphae</taxon>
        <taxon>Entelegynae</taxon>
        <taxon>Eresoidea</taxon>
        <taxon>Eresidae</taxon>
        <taxon>Stegodyphus</taxon>
    </lineage>
</organism>
<sequence length="104" mass="11794">MIKLEVLNLLRRIFIIVLSNNVKSAVSIRFCLLNFGSTDGQVLTTLYLLLVIENTVRYYVSFKVVEIKFQFVDIVSGLDIYLSYILLLSIPSSSTITQLNTINS</sequence>